<evidence type="ECO:0000256" key="1">
    <source>
        <dbReference type="ARBA" id="ARBA00004430"/>
    </source>
</evidence>
<gene>
    <name evidence="2" type="ORF">DUNSADRAFT_6396</name>
</gene>
<dbReference type="Gene3D" id="3.80.10.10">
    <property type="entry name" value="Ribonuclease Inhibitor"/>
    <property type="match status" value="1"/>
</dbReference>
<reference evidence="2" key="1">
    <citation type="submission" date="2017-08" db="EMBL/GenBank/DDBJ databases">
        <authorList>
            <person name="Polle J.E."/>
            <person name="Barry K."/>
            <person name="Cushman J."/>
            <person name="Schmutz J."/>
            <person name="Tran D."/>
            <person name="Hathwaick L.T."/>
            <person name="Yim W.C."/>
            <person name="Jenkins J."/>
            <person name="Mckie-Krisberg Z.M."/>
            <person name="Prochnik S."/>
            <person name="Lindquist E."/>
            <person name="Dockter R.B."/>
            <person name="Adam C."/>
            <person name="Molina H."/>
            <person name="Bunkerborg J."/>
            <person name="Jin E."/>
            <person name="Buchheim M."/>
            <person name="Magnuson J."/>
        </authorList>
    </citation>
    <scope>NUCLEOTIDE SEQUENCE</scope>
    <source>
        <strain evidence="2">CCAP 19/18</strain>
    </source>
</reference>
<evidence type="ECO:0000313" key="2">
    <source>
        <dbReference type="EMBL" id="KAF5842546.1"/>
    </source>
</evidence>
<organism evidence="2 3">
    <name type="scientific">Dunaliella salina</name>
    <name type="common">Green alga</name>
    <name type="synonym">Protococcus salinus</name>
    <dbReference type="NCBI Taxonomy" id="3046"/>
    <lineage>
        <taxon>Eukaryota</taxon>
        <taxon>Viridiplantae</taxon>
        <taxon>Chlorophyta</taxon>
        <taxon>core chlorophytes</taxon>
        <taxon>Chlorophyceae</taxon>
        <taxon>CS clade</taxon>
        <taxon>Chlamydomonadales</taxon>
        <taxon>Dunaliellaceae</taxon>
        <taxon>Dunaliella</taxon>
    </lineage>
</organism>
<dbReference type="Proteomes" id="UP000815325">
    <property type="component" value="Unassembled WGS sequence"/>
</dbReference>
<keyword evidence="3" id="KW-1185">Reference proteome</keyword>
<dbReference type="InterPro" id="IPR032675">
    <property type="entry name" value="LRR_dom_sf"/>
</dbReference>
<comment type="subcellular location">
    <subcellularLocation>
        <location evidence="1">Cytoplasm</location>
        <location evidence="1">Cytoskeleton</location>
        <location evidence="1">Cilium axoneme</location>
    </subcellularLocation>
</comment>
<evidence type="ECO:0008006" key="4">
    <source>
        <dbReference type="Google" id="ProtNLM"/>
    </source>
</evidence>
<proteinExistence type="predicted"/>
<sequence length="115" mass="12088">MGHAHRPLLPKQRHKDANRLVLSKPNSPTLCCAYTAGAGLPTFARALGEAHLQTLTIANCRLGDDFAAGLAEGSLLQGDHFTCLRLSACGISDEGACKLGRALERVGKCSSQQCG</sequence>
<protein>
    <recommendedName>
        <fullName evidence="4">Encoded protein</fullName>
    </recommendedName>
</protein>
<comment type="caution">
    <text evidence="2">The sequence shown here is derived from an EMBL/GenBank/DDBJ whole genome shotgun (WGS) entry which is preliminary data.</text>
</comment>
<dbReference type="EMBL" id="MU069459">
    <property type="protein sequence ID" value="KAF5842546.1"/>
    <property type="molecule type" value="Genomic_DNA"/>
</dbReference>
<accession>A0ABQ7H6U0</accession>
<evidence type="ECO:0000313" key="3">
    <source>
        <dbReference type="Proteomes" id="UP000815325"/>
    </source>
</evidence>
<name>A0ABQ7H6U0_DUNSA</name>
<dbReference type="SUPFAM" id="SSF52047">
    <property type="entry name" value="RNI-like"/>
    <property type="match status" value="1"/>
</dbReference>